<protein>
    <recommendedName>
        <fullName evidence="2">Ig-like domain-containing protein</fullName>
    </recommendedName>
</protein>
<dbReference type="PROSITE" id="PS50835">
    <property type="entry name" value="IG_LIKE"/>
    <property type="match status" value="1"/>
</dbReference>
<accession>A0A5C6MF43</accession>
<keyword evidence="4" id="KW-1185">Reference proteome</keyword>
<evidence type="ECO:0000259" key="2">
    <source>
        <dbReference type="PROSITE" id="PS50835"/>
    </source>
</evidence>
<feature type="compositionally biased region" description="Basic and acidic residues" evidence="1">
    <location>
        <begin position="27"/>
        <end position="94"/>
    </location>
</feature>
<feature type="compositionally biased region" description="Basic residues" evidence="1">
    <location>
        <begin position="95"/>
        <end position="108"/>
    </location>
</feature>
<evidence type="ECO:0000313" key="3">
    <source>
        <dbReference type="EMBL" id="TWW53443.1"/>
    </source>
</evidence>
<sequence length="224" mass="24453">MCLTKHLPNTGSSTAPVEEGCSSKGMFPEDKEEGRKEGREGRKTEKERKKERKKEGSGRGGEGGRGEGGREGWREAEVAGRIGRKEGRQEESKAERRKKDKKERRKREGKKEGEGKEEGSGGSEGESARLPCRYTVAPPTTSTIVEWYIEEEQGTRMRVAFRSQGGQAQSDVGTPLAGRVSIGEDLSLTISPVQPSDELTFYCQVTAGPAGLGDAPTMLKVFCE</sequence>
<dbReference type="InterPro" id="IPR013783">
    <property type="entry name" value="Ig-like_fold"/>
</dbReference>
<dbReference type="Proteomes" id="UP000324091">
    <property type="component" value="Unassembled WGS sequence"/>
</dbReference>
<dbReference type="Gene3D" id="2.60.40.10">
    <property type="entry name" value="Immunoglobulins"/>
    <property type="match status" value="1"/>
</dbReference>
<evidence type="ECO:0000256" key="1">
    <source>
        <dbReference type="SAM" id="MobiDB-lite"/>
    </source>
</evidence>
<dbReference type="EMBL" id="RHFK02000680">
    <property type="protein sequence ID" value="TWW53443.1"/>
    <property type="molecule type" value="Genomic_DNA"/>
</dbReference>
<reference evidence="3 4" key="1">
    <citation type="submission" date="2019-04" db="EMBL/GenBank/DDBJ databases">
        <title>Chromosome genome assembly for Takifugu flavidus.</title>
        <authorList>
            <person name="Xiao S."/>
        </authorList>
    </citation>
    <scope>NUCLEOTIDE SEQUENCE [LARGE SCALE GENOMIC DNA]</scope>
    <source>
        <strain evidence="3">HTHZ2018</strain>
        <tissue evidence="3">Muscle</tissue>
    </source>
</reference>
<dbReference type="Pfam" id="PF07686">
    <property type="entry name" value="V-set"/>
    <property type="match status" value="1"/>
</dbReference>
<dbReference type="SMART" id="SM00406">
    <property type="entry name" value="IGv"/>
    <property type="match status" value="1"/>
</dbReference>
<evidence type="ECO:0000313" key="4">
    <source>
        <dbReference type="Proteomes" id="UP000324091"/>
    </source>
</evidence>
<dbReference type="InterPro" id="IPR013106">
    <property type="entry name" value="Ig_V-set"/>
</dbReference>
<proteinExistence type="predicted"/>
<dbReference type="SUPFAM" id="SSF48726">
    <property type="entry name" value="Immunoglobulin"/>
    <property type="match status" value="1"/>
</dbReference>
<gene>
    <name evidence="3" type="ORF">D4764_0047410</name>
</gene>
<feature type="domain" description="Ig-like" evidence="2">
    <location>
        <begin position="124"/>
        <end position="219"/>
    </location>
</feature>
<name>A0A5C6MF43_9TELE</name>
<dbReference type="InterPro" id="IPR036179">
    <property type="entry name" value="Ig-like_dom_sf"/>
</dbReference>
<feature type="region of interest" description="Disordered" evidence="1">
    <location>
        <begin position="1"/>
        <end position="130"/>
    </location>
</feature>
<dbReference type="AlphaFoldDB" id="A0A5C6MF43"/>
<organism evidence="3 4">
    <name type="scientific">Takifugu flavidus</name>
    <name type="common">sansaifugu</name>
    <dbReference type="NCBI Taxonomy" id="433684"/>
    <lineage>
        <taxon>Eukaryota</taxon>
        <taxon>Metazoa</taxon>
        <taxon>Chordata</taxon>
        <taxon>Craniata</taxon>
        <taxon>Vertebrata</taxon>
        <taxon>Euteleostomi</taxon>
        <taxon>Actinopterygii</taxon>
        <taxon>Neopterygii</taxon>
        <taxon>Teleostei</taxon>
        <taxon>Neoteleostei</taxon>
        <taxon>Acanthomorphata</taxon>
        <taxon>Eupercaria</taxon>
        <taxon>Tetraodontiformes</taxon>
        <taxon>Tetradontoidea</taxon>
        <taxon>Tetraodontidae</taxon>
        <taxon>Takifugu</taxon>
    </lineage>
</organism>
<dbReference type="InterPro" id="IPR007110">
    <property type="entry name" value="Ig-like_dom"/>
</dbReference>
<dbReference type="InterPro" id="IPR003599">
    <property type="entry name" value="Ig_sub"/>
</dbReference>
<comment type="caution">
    <text evidence="3">The sequence shown here is derived from an EMBL/GenBank/DDBJ whole genome shotgun (WGS) entry which is preliminary data.</text>
</comment>
<dbReference type="SMART" id="SM00409">
    <property type="entry name" value="IG"/>
    <property type="match status" value="1"/>
</dbReference>
<feature type="compositionally biased region" description="Basic and acidic residues" evidence="1">
    <location>
        <begin position="109"/>
        <end position="119"/>
    </location>
</feature>